<keyword evidence="1" id="KW-1133">Transmembrane helix</keyword>
<name>A0A200JDH5_9ENTE</name>
<protein>
    <recommendedName>
        <fullName evidence="5">Zn-finger containing protein</fullName>
    </recommendedName>
</protein>
<evidence type="ECO:0000256" key="1">
    <source>
        <dbReference type="SAM" id="Phobius"/>
    </source>
</evidence>
<sequence length="143" mass="17424">MKQLWFERLLRWNRKMQKLLTGRYARIDSLNRTLLSLSFILLIVNLFLSTSVVFFAAFGLWLWSNYRFFSKRIYPRANENTRFVASRQRVLTFFSMIKIRFVNRHTYRYFKCPACKQQLRAPKKRGKIKVTCSKCKEQFFRVV</sequence>
<keyword evidence="1" id="KW-0812">Transmembrane</keyword>
<dbReference type="Proteomes" id="UP000196151">
    <property type="component" value="Chromosome"/>
</dbReference>
<reference evidence="3" key="3">
    <citation type="submission" date="2024-03" db="EMBL/GenBank/DDBJ databases">
        <title>The Genome Sequence of Enterococcus sp. DIV0238c.</title>
        <authorList>
            <consortium name="The Broad Institute Genomics Platform"/>
            <consortium name="The Broad Institute Microbial Omics Core"/>
            <consortium name="The Broad Institute Genomic Center for Infectious Diseases"/>
            <person name="Earl A."/>
            <person name="Manson A."/>
            <person name="Gilmore M."/>
            <person name="Schwartman J."/>
            <person name="Shea T."/>
            <person name="Abouelleil A."/>
            <person name="Cao P."/>
            <person name="Chapman S."/>
            <person name="Cusick C."/>
            <person name="Young S."/>
            <person name="Neafsey D."/>
            <person name="Nusbaum C."/>
            <person name="Birren B."/>
        </authorList>
    </citation>
    <scope>NUCLEOTIDE SEQUENCE</scope>
    <source>
        <strain evidence="3">9D6_DIV0238</strain>
    </source>
</reference>
<keyword evidence="1" id="KW-0472">Membrane</keyword>
<reference evidence="3" key="2">
    <citation type="submission" date="2017-05" db="EMBL/GenBank/DDBJ databases">
        <authorList>
            <consortium name="The Broad Institute Genomics Platform"/>
            <consortium name="The Broad Institute Genomic Center for Infectious Diseases"/>
            <person name="Earl A."/>
            <person name="Manson A."/>
            <person name="Schwartman J."/>
            <person name="Gilmore M."/>
            <person name="Abouelleil A."/>
            <person name="Cao P."/>
            <person name="Chapman S."/>
            <person name="Cusick C."/>
            <person name="Shea T."/>
            <person name="Young S."/>
            <person name="Neafsey D."/>
            <person name="Nusbaum C."/>
            <person name="Birren B."/>
        </authorList>
    </citation>
    <scope>NUCLEOTIDE SEQUENCE</scope>
    <source>
        <strain evidence="3">9D6_DIV0238</strain>
    </source>
</reference>
<dbReference type="EMBL" id="CP147246">
    <property type="protein sequence ID" value="WYJ95405.1"/>
    <property type="molecule type" value="Genomic_DNA"/>
</dbReference>
<gene>
    <name evidence="2" type="ORF">A5889_000364</name>
    <name evidence="3" type="ORF">A5889_002953</name>
</gene>
<proteinExistence type="predicted"/>
<evidence type="ECO:0000313" key="4">
    <source>
        <dbReference type="Proteomes" id="UP000196151"/>
    </source>
</evidence>
<dbReference type="EMBL" id="NIBQ01000001">
    <property type="protein sequence ID" value="OUZ34889.1"/>
    <property type="molecule type" value="Genomic_DNA"/>
</dbReference>
<evidence type="ECO:0008006" key="5">
    <source>
        <dbReference type="Google" id="ProtNLM"/>
    </source>
</evidence>
<evidence type="ECO:0000313" key="2">
    <source>
        <dbReference type="EMBL" id="OUZ34889.1"/>
    </source>
</evidence>
<reference evidence="2" key="1">
    <citation type="submission" date="2017-05" db="EMBL/GenBank/DDBJ databases">
        <title>The Genome Sequence of Enterococcus sp. 9D6_DIV0238.</title>
        <authorList>
            <consortium name="The Broad Institute Genomics Platform"/>
            <consortium name="The Broad Institute Genomic Center for Infectious Diseases"/>
            <person name="Earl A."/>
            <person name="Manson A."/>
            <person name="Schwartman J."/>
            <person name="Gilmore M."/>
            <person name="Abouelleil A."/>
            <person name="Cao P."/>
            <person name="Chapman S."/>
            <person name="Cusick C."/>
            <person name="Shea T."/>
            <person name="Young S."/>
            <person name="Neafsey D."/>
            <person name="Nusbaum C."/>
            <person name="Birren B."/>
        </authorList>
    </citation>
    <scope>NUCLEOTIDE SEQUENCE [LARGE SCALE GENOMIC DNA]</scope>
    <source>
        <strain evidence="2">9D6_DIV0238</strain>
    </source>
</reference>
<dbReference type="AlphaFoldDB" id="A0A200JDH5"/>
<organism evidence="2">
    <name type="scientific">Candidatus Enterococcus dunnyi</name>
    <dbReference type="NCBI Taxonomy" id="1834192"/>
    <lineage>
        <taxon>Bacteria</taxon>
        <taxon>Bacillati</taxon>
        <taxon>Bacillota</taxon>
        <taxon>Bacilli</taxon>
        <taxon>Lactobacillales</taxon>
        <taxon>Enterococcaceae</taxon>
        <taxon>Enterococcus</taxon>
    </lineage>
</organism>
<keyword evidence="4" id="KW-1185">Reference proteome</keyword>
<evidence type="ECO:0000313" key="3">
    <source>
        <dbReference type="EMBL" id="WYJ95405.1"/>
    </source>
</evidence>
<feature type="transmembrane region" description="Helical" evidence="1">
    <location>
        <begin position="39"/>
        <end position="63"/>
    </location>
</feature>
<accession>A0A200JDH5</accession>
<dbReference type="RefSeq" id="WP_087639558.1">
    <property type="nucleotide sequence ID" value="NZ_CP147246.1"/>
</dbReference>
<dbReference type="OrthoDB" id="3174166at2"/>